<dbReference type="AlphaFoldDB" id="A0A512RMC8"/>
<dbReference type="Pfam" id="PF10988">
    <property type="entry name" value="DUF2807"/>
    <property type="match status" value="1"/>
</dbReference>
<evidence type="ECO:0000313" key="4">
    <source>
        <dbReference type="Proteomes" id="UP000321436"/>
    </source>
</evidence>
<dbReference type="InterPro" id="IPR021255">
    <property type="entry name" value="DUF2807"/>
</dbReference>
<organism evidence="3 4">
    <name type="scientific">Chitinophaga cymbidii</name>
    <dbReference type="NCBI Taxonomy" id="1096750"/>
    <lineage>
        <taxon>Bacteria</taxon>
        <taxon>Pseudomonadati</taxon>
        <taxon>Bacteroidota</taxon>
        <taxon>Chitinophagia</taxon>
        <taxon>Chitinophagales</taxon>
        <taxon>Chitinophagaceae</taxon>
        <taxon>Chitinophaga</taxon>
    </lineage>
</organism>
<accession>A0A512RMC8</accession>
<evidence type="ECO:0000256" key="1">
    <source>
        <dbReference type="SAM" id="MobiDB-lite"/>
    </source>
</evidence>
<gene>
    <name evidence="3" type="ORF">CCY01nite_30820</name>
</gene>
<sequence>MPLLLSACILATAGVQAQQKITGSGGVKKETRDAGRPFDEIAVSGQYKVYVSQGSRQEVTVEAEENLLPYIETKIDGDELGIGTKRGYNIRPTKDVVVRITVVKLDAIAASGSSNFFSEGSIKGDDLEISLSGKSLAELSLDYNKLEVNVSGDGKVKLNGRADKSEIAISGSADIAAADLKSRDVEIAISGNGNAHVQANGKLEVAISGSGKVKYRGSPSSVEQSVSGQGKIVKE</sequence>
<proteinExistence type="predicted"/>
<dbReference type="EMBL" id="BKAU01000002">
    <property type="protein sequence ID" value="GEP96822.1"/>
    <property type="molecule type" value="Genomic_DNA"/>
</dbReference>
<dbReference type="Proteomes" id="UP000321436">
    <property type="component" value="Unassembled WGS sequence"/>
</dbReference>
<evidence type="ECO:0000313" key="3">
    <source>
        <dbReference type="EMBL" id="GEP96822.1"/>
    </source>
</evidence>
<name>A0A512RMC8_9BACT</name>
<keyword evidence="4" id="KW-1185">Reference proteome</keyword>
<dbReference type="PANTHER" id="PTHR39200:SF1">
    <property type="entry name" value="AUTO-TRANSPORTER ADHESIN HEAD GIN DOMAIN-CONTAINING PROTEIN-RELATED"/>
    <property type="match status" value="1"/>
</dbReference>
<comment type="caution">
    <text evidence="3">The sequence shown here is derived from an EMBL/GenBank/DDBJ whole genome shotgun (WGS) entry which is preliminary data.</text>
</comment>
<dbReference type="Gene3D" id="2.160.20.120">
    <property type="match status" value="1"/>
</dbReference>
<feature type="domain" description="Putative auto-transporter adhesin head GIN" evidence="2">
    <location>
        <begin position="37"/>
        <end position="219"/>
    </location>
</feature>
<feature type="compositionally biased region" description="Polar residues" evidence="1">
    <location>
        <begin position="218"/>
        <end position="228"/>
    </location>
</feature>
<feature type="region of interest" description="Disordered" evidence="1">
    <location>
        <begin position="213"/>
        <end position="235"/>
    </location>
</feature>
<protein>
    <submittedName>
        <fullName evidence="3">DUF2807 domain-containing protein</fullName>
    </submittedName>
</protein>
<evidence type="ECO:0000259" key="2">
    <source>
        <dbReference type="Pfam" id="PF10988"/>
    </source>
</evidence>
<dbReference type="PANTHER" id="PTHR39200">
    <property type="entry name" value="HYPOTHETICAL EXPORTED PROTEIN"/>
    <property type="match status" value="1"/>
</dbReference>
<reference evidence="3 4" key="1">
    <citation type="submission" date="2019-07" db="EMBL/GenBank/DDBJ databases">
        <title>Whole genome shotgun sequence of Chitinophaga cymbidii NBRC 109752.</title>
        <authorList>
            <person name="Hosoyama A."/>
            <person name="Uohara A."/>
            <person name="Ohji S."/>
            <person name="Ichikawa N."/>
        </authorList>
    </citation>
    <scope>NUCLEOTIDE SEQUENCE [LARGE SCALE GENOMIC DNA]</scope>
    <source>
        <strain evidence="3 4">NBRC 109752</strain>
    </source>
</reference>